<accession>A0A538S6S6</accession>
<evidence type="ECO:0000313" key="2">
    <source>
        <dbReference type="EMBL" id="TMQ47087.1"/>
    </source>
</evidence>
<reference evidence="2 3" key="1">
    <citation type="journal article" date="2019" name="Nat. Microbiol.">
        <title>Mediterranean grassland soil C-N compound turnover is dependent on rainfall and depth, and is mediated by genomically divergent microorganisms.</title>
        <authorList>
            <person name="Diamond S."/>
            <person name="Andeer P.F."/>
            <person name="Li Z."/>
            <person name="Crits-Christoph A."/>
            <person name="Burstein D."/>
            <person name="Anantharaman K."/>
            <person name="Lane K.R."/>
            <person name="Thomas B.C."/>
            <person name="Pan C."/>
            <person name="Northen T.R."/>
            <person name="Banfield J.F."/>
        </authorList>
    </citation>
    <scope>NUCLEOTIDE SEQUENCE [LARGE SCALE GENOMIC DNA]</scope>
    <source>
        <strain evidence="2">WS_1</strain>
    </source>
</reference>
<comment type="caution">
    <text evidence="2">The sequence shown here is derived from an EMBL/GenBank/DDBJ whole genome shotgun (WGS) entry which is preliminary data.</text>
</comment>
<organism evidence="2 3">
    <name type="scientific">Eiseniibacteriota bacterium</name>
    <dbReference type="NCBI Taxonomy" id="2212470"/>
    <lineage>
        <taxon>Bacteria</taxon>
        <taxon>Candidatus Eiseniibacteriota</taxon>
    </lineage>
</organism>
<keyword evidence="1" id="KW-0732">Signal</keyword>
<evidence type="ECO:0008006" key="4">
    <source>
        <dbReference type="Google" id="ProtNLM"/>
    </source>
</evidence>
<dbReference type="SUPFAM" id="SSF49899">
    <property type="entry name" value="Concanavalin A-like lectins/glucanases"/>
    <property type="match status" value="1"/>
</dbReference>
<name>A0A538S6S6_UNCEI</name>
<dbReference type="Gene3D" id="2.60.120.560">
    <property type="entry name" value="Exo-inulinase, domain 1"/>
    <property type="match status" value="1"/>
</dbReference>
<feature type="signal peptide" evidence="1">
    <location>
        <begin position="1"/>
        <end position="28"/>
    </location>
</feature>
<proteinExistence type="predicted"/>
<sequence>MRKARGIGSALAVLVVLAHGVPSGSAEAKEPKHEPKQRIAPAGKSYAWNFQADTLGLPPAHAMVFGGNWQVLEDSTGVADSASVADSLAGGAAVPTARHLSQLETEDGVGDHYLTFTRPRLGDMDASVRFRIRSGEIDPSAGLMFQMDPKGTSGYLVRVSGKSGELAFHYLLLGKRRDVKFAKIPELTPGTWHTLAVQRRRSLLRVFYDGKETMMVRDDRFSDGTVGVWTEDDSRVDFA</sequence>
<feature type="chain" id="PRO_5021752163" description="LamG domain-containing protein" evidence="1">
    <location>
        <begin position="29"/>
        <end position="239"/>
    </location>
</feature>
<protein>
    <recommendedName>
        <fullName evidence="4">LamG domain-containing protein</fullName>
    </recommendedName>
</protein>
<gene>
    <name evidence="2" type="ORF">E6K71_10985</name>
</gene>
<dbReference type="Proteomes" id="UP000316292">
    <property type="component" value="Unassembled WGS sequence"/>
</dbReference>
<evidence type="ECO:0000256" key="1">
    <source>
        <dbReference type="SAM" id="SignalP"/>
    </source>
</evidence>
<evidence type="ECO:0000313" key="3">
    <source>
        <dbReference type="Proteomes" id="UP000316292"/>
    </source>
</evidence>
<feature type="non-terminal residue" evidence="2">
    <location>
        <position position="239"/>
    </location>
</feature>
<dbReference type="AlphaFoldDB" id="A0A538S6S6"/>
<dbReference type="EMBL" id="VBOR01000128">
    <property type="protein sequence ID" value="TMQ47087.1"/>
    <property type="molecule type" value="Genomic_DNA"/>
</dbReference>
<dbReference type="InterPro" id="IPR013320">
    <property type="entry name" value="ConA-like_dom_sf"/>
</dbReference>